<reference evidence="1" key="1">
    <citation type="journal article" date="2023" name="Nat. Commun.">
        <title>Diploid and tetraploid genomes of Acorus and the evolution of monocots.</title>
        <authorList>
            <person name="Ma L."/>
            <person name="Liu K.W."/>
            <person name="Li Z."/>
            <person name="Hsiao Y.Y."/>
            <person name="Qi Y."/>
            <person name="Fu T."/>
            <person name="Tang G.D."/>
            <person name="Zhang D."/>
            <person name="Sun W.H."/>
            <person name="Liu D.K."/>
            <person name="Li Y."/>
            <person name="Chen G.Z."/>
            <person name="Liu X.D."/>
            <person name="Liao X.Y."/>
            <person name="Jiang Y.T."/>
            <person name="Yu X."/>
            <person name="Hao Y."/>
            <person name="Huang J."/>
            <person name="Zhao X.W."/>
            <person name="Ke S."/>
            <person name="Chen Y.Y."/>
            <person name="Wu W.L."/>
            <person name="Hsu J.L."/>
            <person name="Lin Y.F."/>
            <person name="Huang M.D."/>
            <person name="Li C.Y."/>
            <person name="Huang L."/>
            <person name="Wang Z.W."/>
            <person name="Zhao X."/>
            <person name="Zhong W.Y."/>
            <person name="Peng D.H."/>
            <person name="Ahmad S."/>
            <person name="Lan S."/>
            <person name="Zhang J.S."/>
            <person name="Tsai W.C."/>
            <person name="Van de Peer Y."/>
            <person name="Liu Z.J."/>
        </authorList>
    </citation>
    <scope>NUCLEOTIDE SEQUENCE</scope>
    <source>
        <strain evidence="1">SCP</strain>
    </source>
</reference>
<evidence type="ECO:0000313" key="1">
    <source>
        <dbReference type="EMBL" id="KAK1262146.1"/>
    </source>
</evidence>
<dbReference type="PANTHER" id="PTHR31296:SF1">
    <property type="entry name" value="MITOCHONDRIAL PROTEIN C2ORF69"/>
    <property type="match status" value="1"/>
</dbReference>
<dbReference type="GO" id="GO:0005739">
    <property type="term" value="C:mitochondrion"/>
    <property type="evidence" value="ECO:0007669"/>
    <property type="project" value="TreeGrafter"/>
</dbReference>
<name>A0AAV9ADT3_ACOGR</name>
<dbReference type="Pfam" id="PF10561">
    <property type="entry name" value="C2orf69"/>
    <property type="match status" value="1"/>
</dbReference>
<gene>
    <name evidence="1" type="ORF">QJS04_geneDACA018402</name>
</gene>
<protein>
    <submittedName>
        <fullName evidence="1">Uncharacterized protein</fullName>
    </submittedName>
</protein>
<dbReference type="AlphaFoldDB" id="A0AAV9ADT3"/>
<comment type="caution">
    <text evidence="1">The sequence shown here is derived from an EMBL/GenBank/DDBJ whole genome shotgun (WGS) entry which is preliminary data.</text>
</comment>
<dbReference type="Proteomes" id="UP001179952">
    <property type="component" value="Unassembled WGS sequence"/>
</dbReference>
<sequence>MDRWAGLIRIPLRPNNGAHYKVAASLRLSPSSKTLAVLSLPHKKKIPNSIHKNPNFPSSVSESQVPSANVVFFNGDRVEGTGDHVIERLSDSRTVAEILVSKFGGSVNAWVVDASTFNGPFAVYRDFVPTVDLRGDPRGYDPEGFPASTSVVSLLRKCVEEAKNEITGTEPQLFSTSYPPKTVLLGFSKGGTVLNQILTELAHLKPGSAEDSPRLQQVHIIPASKESFLLGISNIHYVDVGLNSPGAYLTDHAVIKKITEHLTSSAHEIHFAIHGTPRQWCSRDRPWIRKEKDRLVQLLQGESPRTDGRLQVSEKLYFPDRPPSLQMHFEIIEHINVTSRTVCDSLNSRKTG</sequence>
<evidence type="ECO:0000313" key="2">
    <source>
        <dbReference type="Proteomes" id="UP001179952"/>
    </source>
</evidence>
<organism evidence="1 2">
    <name type="scientific">Acorus gramineus</name>
    <name type="common">Dwarf sweet flag</name>
    <dbReference type="NCBI Taxonomy" id="55184"/>
    <lineage>
        <taxon>Eukaryota</taxon>
        <taxon>Viridiplantae</taxon>
        <taxon>Streptophyta</taxon>
        <taxon>Embryophyta</taxon>
        <taxon>Tracheophyta</taxon>
        <taxon>Spermatophyta</taxon>
        <taxon>Magnoliopsida</taxon>
        <taxon>Liliopsida</taxon>
        <taxon>Acoraceae</taxon>
        <taxon>Acorus</taxon>
    </lineage>
</organism>
<reference evidence="1" key="2">
    <citation type="submission" date="2023-06" db="EMBL/GenBank/DDBJ databases">
        <authorList>
            <person name="Ma L."/>
            <person name="Liu K.-W."/>
            <person name="Li Z."/>
            <person name="Hsiao Y.-Y."/>
            <person name="Qi Y."/>
            <person name="Fu T."/>
            <person name="Tang G."/>
            <person name="Zhang D."/>
            <person name="Sun W.-H."/>
            <person name="Liu D.-K."/>
            <person name="Li Y."/>
            <person name="Chen G.-Z."/>
            <person name="Liu X.-D."/>
            <person name="Liao X.-Y."/>
            <person name="Jiang Y.-T."/>
            <person name="Yu X."/>
            <person name="Hao Y."/>
            <person name="Huang J."/>
            <person name="Zhao X.-W."/>
            <person name="Ke S."/>
            <person name="Chen Y.-Y."/>
            <person name="Wu W.-L."/>
            <person name="Hsu J.-L."/>
            <person name="Lin Y.-F."/>
            <person name="Huang M.-D."/>
            <person name="Li C.-Y."/>
            <person name="Huang L."/>
            <person name="Wang Z.-W."/>
            <person name="Zhao X."/>
            <person name="Zhong W.-Y."/>
            <person name="Peng D.-H."/>
            <person name="Ahmad S."/>
            <person name="Lan S."/>
            <person name="Zhang J.-S."/>
            <person name="Tsai W.-C."/>
            <person name="Van De Peer Y."/>
            <person name="Liu Z.-J."/>
        </authorList>
    </citation>
    <scope>NUCLEOTIDE SEQUENCE</scope>
    <source>
        <strain evidence="1">SCP</strain>
        <tissue evidence="1">Leaves</tissue>
    </source>
</reference>
<keyword evidence="2" id="KW-1185">Reference proteome</keyword>
<proteinExistence type="predicted"/>
<dbReference type="InterPro" id="IPR018881">
    <property type="entry name" value="C2orf69_mit"/>
</dbReference>
<dbReference type="EMBL" id="JAUJYN010000010">
    <property type="protein sequence ID" value="KAK1262146.1"/>
    <property type="molecule type" value="Genomic_DNA"/>
</dbReference>
<dbReference type="PANTHER" id="PTHR31296">
    <property type="entry name" value="UPF0565 PROTEIN C2ORF69"/>
    <property type="match status" value="1"/>
</dbReference>
<accession>A0AAV9ADT3</accession>